<proteinExistence type="predicted"/>
<evidence type="ECO:0000313" key="2">
    <source>
        <dbReference type="Proteomes" id="UP001454036"/>
    </source>
</evidence>
<sequence>MVVKWGMMWHILEGLLVARGPTCFYIHIYLSWFGRRARPFRGHPRALGCSFSRWLLASFLCDRWSQLCDYEEDDNVQVSTVQNPQLSEPETEDAKAFASSILSDPNANIIRCSKTTKKRKDEGAEAAWKTLKKSKARLEDKGVEGEDEELIVKPGVRDSQTLEGFRRKTTRSVILKGHLSHLCNHYNIHKDILMRIPLTGETHDLLEDGYTPMFLEFFNYRLRLQASTFVNSVLSSIDRAPGQLGPFAWVTLMAFQVGWLSGLATMLYSEKPGKTNPNRWHRIHCSEPRRLRSSSPRKWILTYSWNSPWRIIGSTPRGLLGYPLTGVLQQLEVLTSMPLLVLVPGIVAHFKKYVTNLGDEFVTELFDNLPDEDEEDKGCEYFFDSDQEQD</sequence>
<keyword evidence="2" id="KW-1185">Reference proteome</keyword>
<accession>A0AAV3NKW4</accession>
<protein>
    <submittedName>
        <fullName evidence="1">Uncharacterized protein</fullName>
    </submittedName>
</protein>
<gene>
    <name evidence="1" type="ORF">LIER_01134</name>
</gene>
<dbReference type="Proteomes" id="UP001454036">
    <property type="component" value="Unassembled WGS sequence"/>
</dbReference>
<name>A0AAV3NKW4_LITER</name>
<comment type="caution">
    <text evidence="1">The sequence shown here is derived from an EMBL/GenBank/DDBJ whole genome shotgun (WGS) entry which is preliminary data.</text>
</comment>
<reference evidence="1 2" key="1">
    <citation type="submission" date="2024-01" db="EMBL/GenBank/DDBJ databases">
        <title>The complete chloroplast genome sequence of Lithospermum erythrorhizon: insights into the phylogenetic relationship among Boraginaceae species and the maternal lineages of purple gromwells.</title>
        <authorList>
            <person name="Okada T."/>
            <person name="Watanabe K."/>
        </authorList>
    </citation>
    <scope>NUCLEOTIDE SEQUENCE [LARGE SCALE GENOMIC DNA]</scope>
</reference>
<dbReference type="AlphaFoldDB" id="A0AAV3NKW4"/>
<dbReference type="EMBL" id="BAABME010000106">
    <property type="protein sequence ID" value="GAA0139628.1"/>
    <property type="molecule type" value="Genomic_DNA"/>
</dbReference>
<evidence type="ECO:0000313" key="1">
    <source>
        <dbReference type="EMBL" id="GAA0139628.1"/>
    </source>
</evidence>
<organism evidence="1 2">
    <name type="scientific">Lithospermum erythrorhizon</name>
    <name type="common">Purple gromwell</name>
    <name type="synonym">Lithospermum officinale var. erythrorhizon</name>
    <dbReference type="NCBI Taxonomy" id="34254"/>
    <lineage>
        <taxon>Eukaryota</taxon>
        <taxon>Viridiplantae</taxon>
        <taxon>Streptophyta</taxon>
        <taxon>Embryophyta</taxon>
        <taxon>Tracheophyta</taxon>
        <taxon>Spermatophyta</taxon>
        <taxon>Magnoliopsida</taxon>
        <taxon>eudicotyledons</taxon>
        <taxon>Gunneridae</taxon>
        <taxon>Pentapetalae</taxon>
        <taxon>asterids</taxon>
        <taxon>lamiids</taxon>
        <taxon>Boraginales</taxon>
        <taxon>Boraginaceae</taxon>
        <taxon>Boraginoideae</taxon>
        <taxon>Lithospermeae</taxon>
        <taxon>Lithospermum</taxon>
    </lineage>
</organism>